<feature type="domain" description="BTB" evidence="5">
    <location>
        <begin position="209"/>
        <end position="278"/>
    </location>
</feature>
<dbReference type="Pfam" id="PF00651">
    <property type="entry name" value="BTB"/>
    <property type="match status" value="2"/>
</dbReference>
<accession>A0A835WSH5</accession>
<reference evidence="6" key="1">
    <citation type="journal article" date="2020" name="bioRxiv">
        <title>Comparative genomics of Chlamydomonas.</title>
        <authorList>
            <person name="Craig R.J."/>
            <person name="Hasan A.R."/>
            <person name="Ness R.W."/>
            <person name="Keightley P.D."/>
        </authorList>
    </citation>
    <scope>NUCLEOTIDE SEQUENCE</scope>
    <source>
        <strain evidence="6">CCAP 11/173</strain>
    </source>
</reference>
<dbReference type="PANTHER" id="PTHR46231:SF1">
    <property type="entry name" value="ANKYRIN REPEAT AND BTB_POZ DOMAIN-CONTAINING PROTEIN 1"/>
    <property type="match status" value="1"/>
</dbReference>
<keyword evidence="7" id="KW-1185">Reference proteome</keyword>
<feature type="region of interest" description="Disordered" evidence="4">
    <location>
        <begin position="6"/>
        <end position="26"/>
    </location>
</feature>
<evidence type="ECO:0000256" key="3">
    <source>
        <dbReference type="ARBA" id="ARBA00023043"/>
    </source>
</evidence>
<dbReference type="PROSITE" id="PS50097">
    <property type="entry name" value="BTB"/>
    <property type="match status" value="2"/>
</dbReference>
<keyword evidence="3" id="KW-0040">ANK repeat</keyword>
<dbReference type="InterPro" id="IPR011333">
    <property type="entry name" value="SKP1/BTB/POZ_sf"/>
</dbReference>
<comment type="pathway">
    <text evidence="1">Protein modification; protein ubiquitination.</text>
</comment>
<evidence type="ECO:0000256" key="2">
    <source>
        <dbReference type="ARBA" id="ARBA00022737"/>
    </source>
</evidence>
<dbReference type="SUPFAM" id="SSF54695">
    <property type="entry name" value="POZ domain"/>
    <property type="match status" value="2"/>
</dbReference>
<dbReference type="InterPro" id="IPR044515">
    <property type="entry name" value="ABTB1"/>
</dbReference>
<dbReference type="InterPro" id="IPR000210">
    <property type="entry name" value="BTB/POZ_dom"/>
</dbReference>
<dbReference type="CDD" id="cd18186">
    <property type="entry name" value="BTB_POZ_ZBTB_KLHL-like"/>
    <property type="match status" value="2"/>
</dbReference>
<evidence type="ECO:0000256" key="4">
    <source>
        <dbReference type="SAM" id="MobiDB-lite"/>
    </source>
</evidence>
<evidence type="ECO:0000313" key="6">
    <source>
        <dbReference type="EMBL" id="KAG2452026.1"/>
    </source>
</evidence>
<proteinExistence type="predicted"/>
<organism evidence="6 7">
    <name type="scientific">Chlamydomonas schloesseri</name>
    <dbReference type="NCBI Taxonomy" id="2026947"/>
    <lineage>
        <taxon>Eukaryota</taxon>
        <taxon>Viridiplantae</taxon>
        <taxon>Chlorophyta</taxon>
        <taxon>core chlorophytes</taxon>
        <taxon>Chlorophyceae</taxon>
        <taxon>CS clade</taxon>
        <taxon>Chlamydomonadales</taxon>
        <taxon>Chlamydomonadaceae</taxon>
        <taxon>Chlamydomonas</taxon>
    </lineage>
</organism>
<feature type="region of interest" description="Disordered" evidence="4">
    <location>
        <begin position="641"/>
        <end position="668"/>
    </location>
</feature>
<dbReference type="PANTHER" id="PTHR46231">
    <property type="entry name" value="ANKYRIN REPEAT AND BTB/POZ DOMAIN-CONTAINING PROTEIN 1"/>
    <property type="match status" value="1"/>
</dbReference>
<evidence type="ECO:0000256" key="1">
    <source>
        <dbReference type="ARBA" id="ARBA00004906"/>
    </source>
</evidence>
<protein>
    <recommendedName>
        <fullName evidence="5">BTB domain-containing protein</fullName>
    </recommendedName>
</protein>
<dbReference type="Gene3D" id="2.120.10.30">
    <property type="entry name" value="TolB, C-terminal domain"/>
    <property type="match status" value="1"/>
</dbReference>
<keyword evidence="2" id="KW-0677">Repeat</keyword>
<dbReference type="SUPFAM" id="SSF101898">
    <property type="entry name" value="NHL repeat"/>
    <property type="match status" value="1"/>
</dbReference>
<evidence type="ECO:0000259" key="5">
    <source>
        <dbReference type="PROSITE" id="PS50097"/>
    </source>
</evidence>
<feature type="region of interest" description="Disordered" evidence="4">
    <location>
        <begin position="455"/>
        <end position="479"/>
    </location>
</feature>
<dbReference type="GO" id="GO:0000151">
    <property type="term" value="C:ubiquitin ligase complex"/>
    <property type="evidence" value="ECO:0007669"/>
    <property type="project" value="TreeGrafter"/>
</dbReference>
<name>A0A835WSH5_9CHLO</name>
<dbReference type="Gene3D" id="3.30.710.10">
    <property type="entry name" value="Potassium Channel Kv1.1, Chain A"/>
    <property type="match status" value="2"/>
</dbReference>
<dbReference type="GO" id="GO:0005737">
    <property type="term" value="C:cytoplasm"/>
    <property type="evidence" value="ECO:0007669"/>
    <property type="project" value="TreeGrafter"/>
</dbReference>
<evidence type="ECO:0000313" key="7">
    <source>
        <dbReference type="Proteomes" id="UP000613740"/>
    </source>
</evidence>
<dbReference type="EMBL" id="JAEHOD010000006">
    <property type="protein sequence ID" value="KAG2452026.1"/>
    <property type="molecule type" value="Genomic_DNA"/>
</dbReference>
<dbReference type="Proteomes" id="UP000613740">
    <property type="component" value="Unassembled WGS sequence"/>
</dbReference>
<dbReference type="OrthoDB" id="537338at2759"/>
<comment type="caution">
    <text evidence="6">The sequence shown here is derived from an EMBL/GenBank/DDBJ whole genome shotgun (WGS) entry which is preliminary data.</text>
</comment>
<dbReference type="SMART" id="SM00225">
    <property type="entry name" value="BTB"/>
    <property type="match status" value="2"/>
</dbReference>
<dbReference type="AlphaFoldDB" id="A0A835WSH5"/>
<feature type="domain" description="BTB" evidence="5">
    <location>
        <begin position="814"/>
        <end position="883"/>
    </location>
</feature>
<dbReference type="InterPro" id="IPR011042">
    <property type="entry name" value="6-blade_b-propeller_TolB-like"/>
</dbReference>
<gene>
    <name evidence="6" type="ORF">HYH02_003064</name>
</gene>
<sequence>MLHILVTADGEQQQQQPRDGPGASARFANPVHLASDHRGAVYVADWSAGIRKGGGAPPQLLAGRAGGHRGRGWRRHADGQGTDAHFTQLQAGAAVDGSGQVLLLDHGSRGNATRLRLLAPPPGGTVVSTVPGLRLSGRFGRVAILPNGYTAAVAADDEGSRVAIVATRFVPAAAGVEAAGSAAPAGLPPPRSLPADLGALLDAQPDGTADLVIRVGERRFAVHRAILSARCDYFKQRLAGSGIFADACAAELELPDTDPDAFALLLRWLYTGAVAIPAQQSRGVAELADRLLLPELCGEALDVVAAAVAPSTVVDSLLWAAGCCEARGGGGAGSALNGFGRLLTRLKGWYVSHHEEVRREAGDSRKRLAAEALELRLTGLSGVAGFGHAATVTALFCGWDVLQLERVVACALTPERPYWLGTLEGLKWDAFSGSFLAIVRNTVVRLVPQSNTGPAADAGVGENAGGPARAPSVPAQGADADGASTARWRVLRLAGGDFNAYVTVPRDGYGAVAHFVNAQHLTSDHCGTVYVTDDSHIRVLQLPDSVRRQNWPSGQKMKAQEQPAAAALAAPAAGPAAAAAPAEEAEVTTLQLAGWDEDRQIYGLLHVPAGSAWGPEECLLFTTRTAVYRLPLDSVTSAAAGSGVGAGPQLVAGRESQERSDGEDGSGTEARFRSLRAGLVMDGEGRLVLLDWDGRARKTRVRLVAPGGRVSTLPGLSLDGEWTDVAVLPNGYLAALDWAFVMVTGDVNDEEGVPGFMGNKRLVVIAAGLEPPAPPGVPPAATAALPAAPAGLPPPRSLPADLGALLDAQPDGTADLVIRVGERCFHAHRAILSARCDYFKQRLAAGGGFTDGCAAELELPDADPDAFALVLRWLYTGGAHIPAEQARGVAELADRLLLPELCAEALDVVAAAVAPSTVVDSLLWAAGCCEARGGGGGGFAALLTRLKGWYVSHHEEVRRDAGPSRKRLAAEAPDLHLELVDALLDRASKRKRPRV</sequence>